<keyword evidence="1" id="KW-0732">Signal</keyword>
<proteinExistence type="predicted"/>
<organism evidence="2 3">
    <name type="scientific">Trametes coccinea (strain BRFM310)</name>
    <name type="common">Pycnoporus coccineus</name>
    <dbReference type="NCBI Taxonomy" id="1353009"/>
    <lineage>
        <taxon>Eukaryota</taxon>
        <taxon>Fungi</taxon>
        <taxon>Dikarya</taxon>
        <taxon>Basidiomycota</taxon>
        <taxon>Agaricomycotina</taxon>
        <taxon>Agaricomycetes</taxon>
        <taxon>Polyporales</taxon>
        <taxon>Polyporaceae</taxon>
        <taxon>Trametes</taxon>
    </lineage>
</organism>
<gene>
    <name evidence="2" type="ORF">PYCCODRAFT_1029984</name>
</gene>
<name>A0A1Y2IAB4_TRAC3</name>
<evidence type="ECO:0000313" key="3">
    <source>
        <dbReference type="Proteomes" id="UP000193067"/>
    </source>
</evidence>
<dbReference type="Proteomes" id="UP000193067">
    <property type="component" value="Unassembled WGS sequence"/>
</dbReference>
<dbReference type="EMBL" id="KZ084142">
    <property type="protein sequence ID" value="OSC98079.1"/>
    <property type="molecule type" value="Genomic_DNA"/>
</dbReference>
<evidence type="ECO:0000256" key="1">
    <source>
        <dbReference type="SAM" id="SignalP"/>
    </source>
</evidence>
<dbReference type="AlphaFoldDB" id="A0A1Y2IAB4"/>
<feature type="signal peptide" evidence="1">
    <location>
        <begin position="1"/>
        <end position="17"/>
    </location>
</feature>
<protein>
    <submittedName>
        <fullName evidence="2">Uncharacterized protein</fullName>
    </submittedName>
</protein>
<reference evidence="2 3" key="1">
    <citation type="journal article" date="2015" name="Biotechnol. Biofuels">
        <title>Enhanced degradation of softwood versus hardwood by the white-rot fungus Pycnoporus coccineus.</title>
        <authorList>
            <person name="Couturier M."/>
            <person name="Navarro D."/>
            <person name="Chevret D."/>
            <person name="Henrissat B."/>
            <person name="Piumi F."/>
            <person name="Ruiz-Duenas F.J."/>
            <person name="Martinez A.T."/>
            <person name="Grigoriev I.V."/>
            <person name="Riley R."/>
            <person name="Lipzen A."/>
            <person name="Berrin J.G."/>
            <person name="Master E.R."/>
            <person name="Rosso M.N."/>
        </authorList>
    </citation>
    <scope>NUCLEOTIDE SEQUENCE [LARGE SCALE GENOMIC DNA]</scope>
    <source>
        <strain evidence="2 3">BRFM310</strain>
    </source>
</reference>
<keyword evidence="3" id="KW-1185">Reference proteome</keyword>
<feature type="chain" id="PRO_5013050692" evidence="1">
    <location>
        <begin position="18"/>
        <end position="213"/>
    </location>
</feature>
<evidence type="ECO:0000313" key="2">
    <source>
        <dbReference type="EMBL" id="OSC98079.1"/>
    </source>
</evidence>
<accession>A0A1Y2IAB4</accession>
<sequence>MRHGVLGFVSGIVRCGAQLIFAAKCNTAASLRRPSKSRQQVVVRTRCNCDAQPAPRCPGWIVMICASVRRAKVSPTSAWAAEPNVNANYNKRAHWMRSRLWSWWCHHRPDADAIVDTGVVLYRISERSAMRKLSEGGGGCIPACVAGAACCSMGGGWRGWEGGMHGKWYVKCRPGARVRVRGRVIAFWKRFAYQHGITGGAACGDGNMLAVLE</sequence>